<dbReference type="Proteomes" id="UP000035642">
    <property type="component" value="Unassembled WGS sequence"/>
</dbReference>
<reference evidence="2" key="2">
    <citation type="submission" date="2017-02" db="UniProtKB">
        <authorList>
            <consortium name="WormBaseParasite"/>
        </authorList>
    </citation>
    <scope>IDENTIFICATION</scope>
</reference>
<evidence type="ECO:0000313" key="2">
    <source>
        <dbReference type="WBParaSite" id="ACAC_0001227101-mRNA-1"/>
    </source>
</evidence>
<dbReference type="AlphaFoldDB" id="A0A0K0DL34"/>
<name>A0A0K0DL34_ANGCA</name>
<sequence length="144" mass="16785">MSLSEYITNCDDMEEKLSANEFIKTLKKFHLQYQESSTLTTRSLTTCSRSPENWNISGSELLVKMRSRFQHRATEPLFHSLPNASEVRYVLMKRLYSFSIAFTNVRPDSLLVHTRRTDSAPIISRSPHRKYVQDFSSNSDLFQL</sequence>
<organism evidence="1 2">
    <name type="scientific">Angiostrongylus cantonensis</name>
    <name type="common">Rat lungworm</name>
    <dbReference type="NCBI Taxonomy" id="6313"/>
    <lineage>
        <taxon>Eukaryota</taxon>
        <taxon>Metazoa</taxon>
        <taxon>Ecdysozoa</taxon>
        <taxon>Nematoda</taxon>
        <taxon>Chromadorea</taxon>
        <taxon>Rhabditida</taxon>
        <taxon>Rhabditina</taxon>
        <taxon>Rhabditomorpha</taxon>
        <taxon>Strongyloidea</taxon>
        <taxon>Metastrongylidae</taxon>
        <taxon>Angiostrongylus</taxon>
    </lineage>
</organism>
<protein>
    <submittedName>
        <fullName evidence="2">Uncharacterized protein</fullName>
    </submittedName>
</protein>
<dbReference type="WBParaSite" id="ACAC_0001227101-mRNA-1">
    <property type="protein sequence ID" value="ACAC_0001227101-mRNA-1"/>
    <property type="gene ID" value="ACAC_0001227101"/>
</dbReference>
<proteinExistence type="predicted"/>
<accession>A0A0K0DL34</accession>
<evidence type="ECO:0000313" key="1">
    <source>
        <dbReference type="Proteomes" id="UP000035642"/>
    </source>
</evidence>
<reference evidence="1" key="1">
    <citation type="submission" date="2012-09" db="EMBL/GenBank/DDBJ databases">
        <authorList>
            <person name="Martin A.A."/>
        </authorList>
    </citation>
    <scope>NUCLEOTIDE SEQUENCE</scope>
</reference>
<keyword evidence="1" id="KW-1185">Reference proteome</keyword>